<feature type="chain" id="PRO_5003885808" evidence="3">
    <location>
        <begin position="30"/>
        <end position="984"/>
    </location>
</feature>
<dbReference type="RefSeq" id="XP_007398148.1">
    <property type="nucleotide sequence ID" value="XM_007398086.1"/>
</dbReference>
<evidence type="ECO:0000256" key="2">
    <source>
        <dbReference type="SAM" id="MobiDB-lite"/>
    </source>
</evidence>
<protein>
    <submittedName>
        <fullName evidence="4">Uncharacterized protein</fullName>
    </submittedName>
</protein>
<feature type="coiled-coil region" evidence="1">
    <location>
        <begin position="798"/>
        <end position="825"/>
    </location>
</feature>
<keyword evidence="1" id="KW-0175">Coiled coil</keyword>
<feature type="signal peptide" evidence="3">
    <location>
        <begin position="1"/>
        <end position="29"/>
    </location>
</feature>
<feature type="region of interest" description="Disordered" evidence="2">
    <location>
        <begin position="135"/>
        <end position="187"/>
    </location>
</feature>
<dbReference type="OrthoDB" id="10682297at2759"/>
<reference evidence="4 5" key="1">
    <citation type="journal article" date="2012" name="BMC Genomics">
        <title>Comparative genomics of the white-rot fungi, Phanerochaete carnosa and P. chrysosporium, to elucidate the genetic basis of the distinct wood types they colonize.</title>
        <authorList>
            <person name="Suzuki H."/>
            <person name="MacDonald J."/>
            <person name="Syed K."/>
            <person name="Salamov A."/>
            <person name="Hori C."/>
            <person name="Aerts A."/>
            <person name="Henrissat B."/>
            <person name="Wiebenga A."/>
            <person name="vanKuyk P.A."/>
            <person name="Barry K."/>
            <person name="Lindquist E."/>
            <person name="LaButti K."/>
            <person name="Lapidus A."/>
            <person name="Lucas S."/>
            <person name="Coutinho P."/>
            <person name="Gong Y."/>
            <person name="Samejima M."/>
            <person name="Mahadevan R."/>
            <person name="Abou-Zaid M."/>
            <person name="de Vries R.P."/>
            <person name="Igarashi K."/>
            <person name="Yadav J.S."/>
            <person name="Grigoriev I.V."/>
            <person name="Master E.R."/>
        </authorList>
    </citation>
    <scope>NUCLEOTIDE SEQUENCE [LARGE SCALE GENOMIC DNA]</scope>
    <source>
        <strain evidence="4 5">HHB-10118-sp</strain>
    </source>
</reference>
<evidence type="ECO:0000256" key="1">
    <source>
        <dbReference type="SAM" id="Coils"/>
    </source>
</evidence>
<dbReference type="HOGENOM" id="CLU_302872_0_0_1"/>
<dbReference type="InParanoid" id="K5WSR9"/>
<feature type="region of interest" description="Disordered" evidence="2">
    <location>
        <begin position="827"/>
        <end position="924"/>
    </location>
</feature>
<feature type="compositionally biased region" description="Polar residues" evidence="2">
    <location>
        <begin position="841"/>
        <end position="866"/>
    </location>
</feature>
<keyword evidence="5" id="KW-1185">Reference proteome</keyword>
<evidence type="ECO:0000313" key="4">
    <source>
        <dbReference type="EMBL" id="EKM53457.1"/>
    </source>
</evidence>
<name>K5WSR9_PHACS</name>
<feature type="region of interest" description="Disordered" evidence="2">
    <location>
        <begin position="371"/>
        <end position="406"/>
    </location>
</feature>
<feature type="compositionally biased region" description="Basic and acidic residues" evidence="2">
    <location>
        <begin position="550"/>
        <end position="571"/>
    </location>
</feature>
<feature type="region of interest" description="Disordered" evidence="2">
    <location>
        <begin position="699"/>
        <end position="718"/>
    </location>
</feature>
<feature type="compositionally biased region" description="Low complexity" evidence="2">
    <location>
        <begin position="503"/>
        <end position="521"/>
    </location>
</feature>
<keyword evidence="3" id="KW-0732">Signal</keyword>
<feature type="region of interest" description="Disordered" evidence="2">
    <location>
        <begin position="477"/>
        <end position="655"/>
    </location>
</feature>
<dbReference type="AlphaFoldDB" id="K5WSR9"/>
<feature type="compositionally biased region" description="Basic and acidic residues" evidence="2">
    <location>
        <begin position="709"/>
        <end position="718"/>
    </location>
</feature>
<gene>
    <name evidence="4" type="ORF">PHACADRAFT_186128</name>
</gene>
<accession>K5WSR9</accession>
<feature type="region of interest" description="Disordered" evidence="2">
    <location>
        <begin position="93"/>
        <end position="118"/>
    </location>
</feature>
<feature type="compositionally biased region" description="Polar residues" evidence="2">
    <location>
        <begin position="906"/>
        <end position="915"/>
    </location>
</feature>
<feature type="compositionally biased region" description="Acidic residues" evidence="2">
    <location>
        <begin position="528"/>
        <end position="540"/>
    </location>
</feature>
<feature type="compositionally biased region" description="Low complexity" evidence="2">
    <location>
        <begin position="601"/>
        <end position="614"/>
    </location>
</feature>
<proteinExistence type="predicted"/>
<feature type="compositionally biased region" description="Low complexity" evidence="2">
    <location>
        <begin position="867"/>
        <end position="884"/>
    </location>
</feature>
<organism evidence="4 5">
    <name type="scientific">Phanerochaete carnosa (strain HHB-10118-sp)</name>
    <name type="common">White-rot fungus</name>
    <name type="synonym">Peniophora carnosa</name>
    <dbReference type="NCBI Taxonomy" id="650164"/>
    <lineage>
        <taxon>Eukaryota</taxon>
        <taxon>Fungi</taxon>
        <taxon>Dikarya</taxon>
        <taxon>Basidiomycota</taxon>
        <taxon>Agaricomycotina</taxon>
        <taxon>Agaricomycetes</taxon>
        <taxon>Polyporales</taxon>
        <taxon>Phanerochaetaceae</taxon>
        <taxon>Phanerochaete</taxon>
    </lineage>
</organism>
<dbReference type="KEGG" id="pco:PHACADRAFT_186128"/>
<dbReference type="EMBL" id="JH930474">
    <property type="protein sequence ID" value="EKM53457.1"/>
    <property type="molecule type" value="Genomic_DNA"/>
</dbReference>
<sequence>MHPAHACMTLHPAICIWCFVLFVTTALEAADARLNLEVDSIERSFDAHHPLGSNSIFNFNRHRLRRFLHTSRPVVCAPPTFVTRDPRLCFSTTPSRAENPLSEPVSRVRHAPRPTSGNRLHRRHLQLVHRSTLRRNKGLPRNTAAHLGIEAGGKKGSRAAGQRLAPSLPTPRRPVAASTSQSTGRRAVTLGGSTAVVPSDPHALAAATPGPWSVHVRVEYSPLLGALVVVCAVAIYLVWTRRYSHKVGFPCLPMFDAFAHLRSQDLASANKDQMAGCEVIEIRTEGARRLEQASNCFPAEREVVPAATPIACYFATQAELFAACAQSSSFTIDCSDLWDIPPVEAYRSLHFRVTPPADRRAAIAPSVATSDVRLFSPTPPPPHKQPERRPAARARAPPRPVGRSAFGVGRLSRCAERAGWTAIDVGRFLRHAEAVRLDASKAADHIPPEADNAHDPIAAFPGSPLLSQEWYLRKKRPAQKTLKRTVVPTRPPKEVSRGRSSRARSALRTQSDEAAALALADAAREPERDEDGVDEIDNERELETGGATFHKHDIDETRPEAGDQNENRNDAVQRCPPPPSVTSEAAGKSRSAEQHHPPPCATAAATAKDIGATADPNAQADHKPNRKPKRRGGMSARVAKRKALEAQQQRDAAASEQYAARRHDILGGEVLTHRVSGAWLVPEASPDVWARTYPPHVAQSYPAPPSGSKPDKKSDALRQRRHGRVKPFLGKVPYPTKPVVVLGHEVRYASDVRARCGEERRARSMVMDRRRERCKESEYIDHLLVPLKPKIGDVSPELTEIVAEYEEAEATKAAAKAAAAAAAAADAPQVHIPPSPAVRSESISQHQHTPLTSCTPAEVQTPNHLRSSAAPTTSTPHTESPDSSGTAHRPEDPVAAHPALDGPTSPRAQSVSASAPCTLPATPSTAVAPATAIPAPGSSADPVGDCPSLAVEFSPAPPTNFTVNCSSCLFPLTNPDHGRDFTLA</sequence>
<dbReference type="GeneID" id="18910329"/>
<dbReference type="Proteomes" id="UP000008370">
    <property type="component" value="Unassembled WGS sequence"/>
</dbReference>
<evidence type="ECO:0000313" key="5">
    <source>
        <dbReference type="Proteomes" id="UP000008370"/>
    </source>
</evidence>
<evidence type="ECO:0000256" key="3">
    <source>
        <dbReference type="SAM" id="SignalP"/>
    </source>
</evidence>